<dbReference type="Gene3D" id="3.40.50.1820">
    <property type="entry name" value="alpha/beta hydrolase"/>
    <property type="match status" value="1"/>
</dbReference>
<dbReference type="GO" id="GO:0016042">
    <property type="term" value="P:lipid catabolic process"/>
    <property type="evidence" value="ECO:0007669"/>
    <property type="project" value="TreeGrafter"/>
</dbReference>
<proteinExistence type="inferred from homology"/>
<dbReference type="GO" id="GO:0016298">
    <property type="term" value="F:lipase activity"/>
    <property type="evidence" value="ECO:0007669"/>
    <property type="project" value="InterPro"/>
</dbReference>
<reference evidence="6 7" key="1">
    <citation type="journal article" date="2024" name="BMC Genomics">
        <title>De novo assembly and annotation of Popillia japonica's genome with initial clues to its potential as an invasive pest.</title>
        <authorList>
            <person name="Cucini C."/>
            <person name="Boschi S."/>
            <person name="Funari R."/>
            <person name="Cardaioli E."/>
            <person name="Iannotti N."/>
            <person name="Marturano G."/>
            <person name="Paoli F."/>
            <person name="Bruttini M."/>
            <person name="Carapelli A."/>
            <person name="Frati F."/>
            <person name="Nardi F."/>
        </authorList>
    </citation>
    <scope>NUCLEOTIDE SEQUENCE [LARGE SCALE GENOMIC DNA]</scope>
    <source>
        <strain evidence="6">DMR45628</strain>
    </source>
</reference>
<evidence type="ECO:0000256" key="1">
    <source>
        <dbReference type="ARBA" id="ARBA00004613"/>
    </source>
</evidence>
<dbReference type="Pfam" id="PF00151">
    <property type="entry name" value="Lipase"/>
    <property type="match status" value="1"/>
</dbReference>
<evidence type="ECO:0000256" key="2">
    <source>
        <dbReference type="ARBA" id="ARBA00010701"/>
    </source>
</evidence>
<dbReference type="PANTHER" id="PTHR11610:SF173">
    <property type="entry name" value="LIPASE DOMAIN-CONTAINING PROTEIN-RELATED"/>
    <property type="match status" value="1"/>
</dbReference>
<protein>
    <submittedName>
        <fullName evidence="6">Lipase</fullName>
    </submittedName>
</protein>
<dbReference type="SUPFAM" id="SSF53474">
    <property type="entry name" value="alpha/beta-Hydrolases"/>
    <property type="match status" value="1"/>
</dbReference>
<dbReference type="EMBL" id="JASPKY010000194">
    <property type="protein sequence ID" value="KAK9721853.1"/>
    <property type="molecule type" value="Genomic_DNA"/>
</dbReference>
<evidence type="ECO:0000259" key="5">
    <source>
        <dbReference type="Pfam" id="PF00151"/>
    </source>
</evidence>
<keyword evidence="7" id="KW-1185">Reference proteome</keyword>
<evidence type="ECO:0000256" key="4">
    <source>
        <dbReference type="RuleBase" id="RU004262"/>
    </source>
</evidence>
<feature type="domain" description="Lipase" evidence="5">
    <location>
        <begin position="10"/>
        <end position="259"/>
    </location>
</feature>
<gene>
    <name evidence="6" type="ORF">QE152_g19976</name>
</gene>
<comment type="subcellular location">
    <subcellularLocation>
        <location evidence="1">Secreted</location>
    </subcellularLocation>
</comment>
<keyword evidence="3" id="KW-0964">Secreted</keyword>
<evidence type="ECO:0000313" key="7">
    <source>
        <dbReference type="Proteomes" id="UP001458880"/>
    </source>
</evidence>
<dbReference type="Proteomes" id="UP001458880">
    <property type="component" value="Unassembled WGS sequence"/>
</dbReference>
<name>A0AAW1KNY8_POPJA</name>
<evidence type="ECO:0000256" key="3">
    <source>
        <dbReference type="ARBA" id="ARBA00022525"/>
    </source>
</evidence>
<evidence type="ECO:0000313" key="6">
    <source>
        <dbReference type="EMBL" id="KAK9721853.1"/>
    </source>
</evidence>
<dbReference type="GO" id="GO:0017171">
    <property type="term" value="F:serine hydrolase activity"/>
    <property type="evidence" value="ECO:0007669"/>
    <property type="project" value="TreeGrafter"/>
</dbReference>
<comment type="similarity">
    <text evidence="2 4">Belongs to the AB hydrolase superfamily. Lipase family.</text>
</comment>
<comment type="caution">
    <text evidence="6">The sequence shown here is derived from an EMBL/GenBank/DDBJ whole genome shotgun (WGS) entry which is preliminary data.</text>
</comment>
<dbReference type="GO" id="GO:0005615">
    <property type="term" value="C:extracellular space"/>
    <property type="evidence" value="ECO:0007669"/>
    <property type="project" value="TreeGrafter"/>
</dbReference>
<dbReference type="PANTHER" id="PTHR11610">
    <property type="entry name" value="LIPASE"/>
    <property type="match status" value="1"/>
</dbReference>
<accession>A0AAW1KNY8</accession>
<dbReference type="InterPro" id="IPR013818">
    <property type="entry name" value="Lipase"/>
</dbReference>
<dbReference type="AlphaFoldDB" id="A0AAW1KNY8"/>
<dbReference type="InterPro" id="IPR000734">
    <property type="entry name" value="TAG_lipase"/>
</dbReference>
<organism evidence="6 7">
    <name type="scientific">Popillia japonica</name>
    <name type="common">Japanese beetle</name>
    <dbReference type="NCBI Taxonomy" id="7064"/>
    <lineage>
        <taxon>Eukaryota</taxon>
        <taxon>Metazoa</taxon>
        <taxon>Ecdysozoa</taxon>
        <taxon>Arthropoda</taxon>
        <taxon>Hexapoda</taxon>
        <taxon>Insecta</taxon>
        <taxon>Pterygota</taxon>
        <taxon>Neoptera</taxon>
        <taxon>Endopterygota</taxon>
        <taxon>Coleoptera</taxon>
        <taxon>Polyphaga</taxon>
        <taxon>Scarabaeiformia</taxon>
        <taxon>Scarabaeidae</taxon>
        <taxon>Rutelinae</taxon>
        <taxon>Popillia</taxon>
    </lineage>
</organism>
<sequence length="293" mass="32930">MATSPLMELARTTPVDFKLANALKTEITFHLFTSKFHNGVVVTEENVEEAKIKVNVPTKIFIHGWNSNLQGNWYNAFRDEYFNKGEHNIIYVDWFIPGSKEYPISAANVKPVGRYIAELIVASKINLKTVHLIGAHVASWAGKRVQEVTGNKINRITGLDPASPKFDNVLLPKNQRLNESDADFVDVIHTDAGYYGFKTPIGTVDFYPNGGGLQPGCNPDEAGHNDSHGRSNWYFLESITSTDIKAVKSKSWEDFLKGDYENETITFGENMLLSEKGIYYFKTNASRPYTIHS</sequence>
<dbReference type="InterPro" id="IPR029058">
    <property type="entry name" value="AB_hydrolase_fold"/>
</dbReference>